<feature type="region of interest" description="Disordered" evidence="1">
    <location>
        <begin position="43"/>
        <end position="104"/>
    </location>
</feature>
<keyword evidence="3" id="KW-1185">Reference proteome</keyword>
<feature type="compositionally biased region" description="Basic and acidic residues" evidence="1">
    <location>
        <begin position="90"/>
        <end position="104"/>
    </location>
</feature>
<dbReference type="EMBL" id="JAULUE010002054">
    <property type="protein sequence ID" value="KAK5894204.1"/>
    <property type="molecule type" value="Genomic_DNA"/>
</dbReference>
<name>A0AAN8GZX6_9TELE</name>
<protein>
    <submittedName>
        <fullName evidence="2">Uncharacterized protein</fullName>
    </submittedName>
</protein>
<evidence type="ECO:0000313" key="3">
    <source>
        <dbReference type="Proteomes" id="UP001335648"/>
    </source>
</evidence>
<proteinExistence type="predicted"/>
<comment type="caution">
    <text evidence="2">The sequence shown here is derived from an EMBL/GenBank/DDBJ whole genome shotgun (WGS) entry which is preliminary data.</text>
</comment>
<evidence type="ECO:0000313" key="2">
    <source>
        <dbReference type="EMBL" id="KAK5894204.1"/>
    </source>
</evidence>
<gene>
    <name evidence="2" type="ORF">CesoFtcFv8_010918</name>
</gene>
<sequence length="104" mass="11579">MLCPDRSRLLHQFVIKITLNSSSPPPLATSSHFLVGVIRSPRYPLQPARSPRSETPARHTPVCPEKRSRSLTPPPAPQRLDFNRGTASQKVDKAIARSRRSSDT</sequence>
<dbReference type="Proteomes" id="UP001335648">
    <property type="component" value="Unassembled WGS sequence"/>
</dbReference>
<dbReference type="AlphaFoldDB" id="A0AAN8GZX6"/>
<evidence type="ECO:0000256" key="1">
    <source>
        <dbReference type="SAM" id="MobiDB-lite"/>
    </source>
</evidence>
<organism evidence="2 3">
    <name type="scientific">Champsocephalus esox</name>
    <name type="common">pike icefish</name>
    <dbReference type="NCBI Taxonomy" id="159716"/>
    <lineage>
        <taxon>Eukaryota</taxon>
        <taxon>Metazoa</taxon>
        <taxon>Chordata</taxon>
        <taxon>Craniata</taxon>
        <taxon>Vertebrata</taxon>
        <taxon>Euteleostomi</taxon>
        <taxon>Actinopterygii</taxon>
        <taxon>Neopterygii</taxon>
        <taxon>Teleostei</taxon>
        <taxon>Neoteleostei</taxon>
        <taxon>Acanthomorphata</taxon>
        <taxon>Eupercaria</taxon>
        <taxon>Perciformes</taxon>
        <taxon>Notothenioidei</taxon>
        <taxon>Channichthyidae</taxon>
        <taxon>Champsocephalus</taxon>
    </lineage>
</organism>
<reference evidence="2 3" key="1">
    <citation type="journal article" date="2023" name="Mol. Biol. Evol.">
        <title>Genomics of Secondarily Temperate Adaptation in the Only Non-Antarctic Icefish.</title>
        <authorList>
            <person name="Rivera-Colon A.G."/>
            <person name="Rayamajhi N."/>
            <person name="Minhas B.F."/>
            <person name="Madrigal G."/>
            <person name="Bilyk K.T."/>
            <person name="Yoon V."/>
            <person name="Hune M."/>
            <person name="Gregory S."/>
            <person name="Cheng C.H.C."/>
            <person name="Catchen J.M."/>
        </authorList>
    </citation>
    <scope>NUCLEOTIDE SEQUENCE [LARGE SCALE GENOMIC DNA]</scope>
    <source>
        <strain evidence="2">JC2023a</strain>
    </source>
</reference>
<accession>A0AAN8GZX6</accession>